<gene>
    <name evidence="1" type="ORF">AB6724_15920</name>
</gene>
<dbReference type="RefSeq" id="WP_369339504.1">
    <property type="nucleotide sequence ID" value="NZ_JBFYGN010000019.1"/>
</dbReference>
<sequence>MRPASSFLLSLLLFAAIVGVQIAVMWPAQDAVTVAYMQEAEPREYGVDVLQEFEEDVEEDAVEFSIHRPHRAAEVNTAQEDRNELFGPPEAVVVGVAHVWVPPHAHVAHPTFPWPESMLRPPSMGLPQAGQLQRV</sequence>
<dbReference type="Proteomes" id="UP001561046">
    <property type="component" value="Unassembled WGS sequence"/>
</dbReference>
<keyword evidence="2" id="KW-1185">Reference proteome</keyword>
<organism evidence="1 2">
    <name type="scientific">Comamonas guangdongensis</name>
    <dbReference type="NCBI Taxonomy" id="510515"/>
    <lineage>
        <taxon>Bacteria</taxon>
        <taxon>Pseudomonadati</taxon>
        <taxon>Pseudomonadota</taxon>
        <taxon>Betaproteobacteria</taxon>
        <taxon>Burkholderiales</taxon>
        <taxon>Comamonadaceae</taxon>
        <taxon>Comamonas</taxon>
    </lineage>
</organism>
<evidence type="ECO:0000313" key="2">
    <source>
        <dbReference type="Proteomes" id="UP001561046"/>
    </source>
</evidence>
<reference evidence="1 2" key="1">
    <citation type="journal article" date="2013" name="Int. J. Syst. Evol. Microbiol.">
        <title>Comamonas guangdongensis sp. nov., isolated from subterranean forest sediment, and emended description of the genus Comamonas.</title>
        <authorList>
            <person name="Zhang J."/>
            <person name="Wang Y."/>
            <person name="Zhou S."/>
            <person name="Wu C."/>
            <person name="He J."/>
            <person name="Li F."/>
        </authorList>
    </citation>
    <scope>NUCLEOTIDE SEQUENCE [LARGE SCALE GENOMIC DNA]</scope>
    <source>
        <strain evidence="1 2">CCTCC AB2011133</strain>
    </source>
</reference>
<name>A0ABV3ZYF6_9BURK</name>
<protein>
    <submittedName>
        <fullName evidence="1">Uncharacterized protein</fullName>
    </submittedName>
</protein>
<dbReference type="EMBL" id="JBFYGN010000019">
    <property type="protein sequence ID" value="MEX8194321.1"/>
    <property type="molecule type" value="Genomic_DNA"/>
</dbReference>
<comment type="caution">
    <text evidence="1">The sequence shown here is derived from an EMBL/GenBank/DDBJ whole genome shotgun (WGS) entry which is preliminary data.</text>
</comment>
<proteinExistence type="predicted"/>
<evidence type="ECO:0000313" key="1">
    <source>
        <dbReference type="EMBL" id="MEX8194321.1"/>
    </source>
</evidence>
<accession>A0ABV3ZYF6</accession>